<organism evidence="2 3">
    <name type="scientific">Candidatus Uhrbacteria bacterium GW2011_GWC1_41_20</name>
    <dbReference type="NCBI Taxonomy" id="1618983"/>
    <lineage>
        <taxon>Bacteria</taxon>
        <taxon>Candidatus Uhriibacteriota</taxon>
    </lineage>
</organism>
<dbReference type="InterPro" id="IPR011991">
    <property type="entry name" value="ArsR-like_HTH"/>
</dbReference>
<dbReference type="InterPro" id="IPR051797">
    <property type="entry name" value="TrmB-like"/>
</dbReference>
<protein>
    <submittedName>
        <fullName evidence="2">Transcriptional regulator, TrmB</fullName>
    </submittedName>
</protein>
<feature type="domain" description="Transcription regulator TrmB N-terminal" evidence="1">
    <location>
        <begin position="13"/>
        <end position="75"/>
    </location>
</feature>
<sequence>MRMGHLDHLLSGLEAYGLSKKEAEIYLALLQKGPSTILEIAKKTHQPRTTLYPMLDKLVNAGIIKSGKDKKKTVFTIEHPRSLKRKLEERNKTLDEISPELTVLYENITSSPDVVFYEGTEGFKRLWQRIYNSGVKEYRILTNEKGMLEYVKEPYLVESIIARRIELGIKSYQIIVEGDKTKIIIDSDKEQLRESRLLPKDALIPATLIQFGTEVAFMTTRRENAMIIMTSGDVAITFKTMFDLLWKCSKNPYGNV</sequence>
<evidence type="ECO:0000313" key="3">
    <source>
        <dbReference type="Proteomes" id="UP000033930"/>
    </source>
</evidence>
<gene>
    <name evidence="2" type="ORF">UU50_C0013G0014</name>
</gene>
<dbReference type="Gene3D" id="1.10.10.10">
    <property type="entry name" value="Winged helix-like DNA-binding domain superfamily/Winged helix DNA-binding domain"/>
    <property type="match status" value="1"/>
</dbReference>
<comment type="caution">
    <text evidence="2">The sequence shown here is derived from an EMBL/GenBank/DDBJ whole genome shotgun (WGS) entry which is preliminary data.</text>
</comment>
<evidence type="ECO:0000313" key="2">
    <source>
        <dbReference type="EMBL" id="KKR98935.1"/>
    </source>
</evidence>
<dbReference type="PANTHER" id="PTHR34293">
    <property type="entry name" value="HTH-TYPE TRANSCRIPTIONAL REGULATOR TRMBL2"/>
    <property type="match status" value="1"/>
</dbReference>
<dbReference type="SUPFAM" id="SSF46785">
    <property type="entry name" value="Winged helix' DNA-binding domain"/>
    <property type="match status" value="1"/>
</dbReference>
<dbReference type="PANTHER" id="PTHR34293:SF1">
    <property type="entry name" value="HTH-TYPE TRANSCRIPTIONAL REGULATOR TRMBL2"/>
    <property type="match status" value="1"/>
</dbReference>
<dbReference type="Pfam" id="PF01978">
    <property type="entry name" value="TrmB"/>
    <property type="match status" value="1"/>
</dbReference>
<accession>A0A0G0XQ32</accession>
<evidence type="ECO:0000259" key="1">
    <source>
        <dbReference type="Pfam" id="PF01978"/>
    </source>
</evidence>
<name>A0A0G0XQ32_9BACT</name>
<dbReference type="InterPro" id="IPR036390">
    <property type="entry name" value="WH_DNA-bd_sf"/>
</dbReference>
<dbReference type="InterPro" id="IPR036388">
    <property type="entry name" value="WH-like_DNA-bd_sf"/>
</dbReference>
<dbReference type="EMBL" id="LCAW01000013">
    <property type="protein sequence ID" value="KKR98935.1"/>
    <property type="molecule type" value="Genomic_DNA"/>
</dbReference>
<proteinExistence type="predicted"/>
<dbReference type="AlphaFoldDB" id="A0A0G0XQ32"/>
<reference evidence="2 3" key="1">
    <citation type="journal article" date="2015" name="Nature">
        <title>rRNA introns, odd ribosomes, and small enigmatic genomes across a large radiation of phyla.</title>
        <authorList>
            <person name="Brown C.T."/>
            <person name="Hug L.A."/>
            <person name="Thomas B.C."/>
            <person name="Sharon I."/>
            <person name="Castelle C.J."/>
            <person name="Singh A."/>
            <person name="Wilkins M.J."/>
            <person name="Williams K.H."/>
            <person name="Banfield J.F."/>
        </authorList>
    </citation>
    <scope>NUCLEOTIDE SEQUENCE [LARGE SCALE GENOMIC DNA]</scope>
</reference>
<dbReference type="InterPro" id="IPR002831">
    <property type="entry name" value="Tscrpt_reg_TrmB_N"/>
</dbReference>
<dbReference type="Proteomes" id="UP000033930">
    <property type="component" value="Unassembled WGS sequence"/>
</dbReference>
<dbReference type="CDD" id="cd00090">
    <property type="entry name" value="HTH_ARSR"/>
    <property type="match status" value="1"/>
</dbReference>